<sequence>MTEAAMPETGPRWLRLVDEDALVEAADGPLPGEAGRRRLAALRGQLRNQLAALQETPISAEARATPEGAAAAAALERLTAEVTRLAEGWDRLAGAVAALSAGDGKPPEE</sequence>
<keyword evidence="2" id="KW-1185">Reference proteome</keyword>
<gene>
    <name evidence="1" type="ORF">VQ02_19695</name>
</gene>
<accession>A0A0J6SKZ2</accession>
<name>A0A0J6SKZ2_9HYPH</name>
<evidence type="ECO:0008006" key="3">
    <source>
        <dbReference type="Google" id="ProtNLM"/>
    </source>
</evidence>
<reference evidence="1 2" key="1">
    <citation type="submission" date="2015-03" db="EMBL/GenBank/DDBJ databases">
        <title>Genome sequencing of Methylobacterium variabile DSM 16961.</title>
        <authorList>
            <person name="Chaudhry V."/>
            <person name="Patil P.B."/>
        </authorList>
    </citation>
    <scope>NUCLEOTIDE SEQUENCE [LARGE SCALE GENOMIC DNA]</scope>
    <source>
        <strain evidence="1 2">DSM 16961</strain>
    </source>
</reference>
<dbReference type="Proteomes" id="UP000035955">
    <property type="component" value="Unassembled WGS sequence"/>
</dbReference>
<dbReference type="AlphaFoldDB" id="A0A0J6SKZ2"/>
<organism evidence="1 2">
    <name type="scientific">Methylobacterium variabile</name>
    <dbReference type="NCBI Taxonomy" id="298794"/>
    <lineage>
        <taxon>Bacteria</taxon>
        <taxon>Pseudomonadati</taxon>
        <taxon>Pseudomonadota</taxon>
        <taxon>Alphaproteobacteria</taxon>
        <taxon>Hyphomicrobiales</taxon>
        <taxon>Methylobacteriaceae</taxon>
        <taxon>Methylobacterium</taxon>
    </lineage>
</organism>
<dbReference type="PATRIC" id="fig|298794.3.peg.1258"/>
<comment type="caution">
    <text evidence="1">The sequence shown here is derived from an EMBL/GenBank/DDBJ whole genome shotgun (WGS) entry which is preliminary data.</text>
</comment>
<protein>
    <recommendedName>
        <fullName evidence="3">ABC transporter Uup C-terminal domain-containing protein</fullName>
    </recommendedName>
</protein>
<dbReference type="EMBL" id="LABY01000142">
    <property type="protein sequence ID" value="KMO34043.1"/>
    <property type="molecule type" value="Genomic_DNA"/>
</dbReference>
<proteinExistence type="predicted"/>
<evidence type="ECO:0000313" key="2">
    <source>
        <dbReference type="Proteomes" id="UP000035955"/>
    </source>
</evidence>
<evidence type="ECO:0000313" key="1">
    <source>
        <dbReference type="EMBL" id="KMO34043.1"/>
    </source>
</evidence>